<gene>
    <name evidence="13" type="ORF">OU989_00910</name>
</gene>
<keyword evidence="5" id="KW-0808">Transferase</keyword>
<evidence type="ECO:0000313" key="13">
    <source>
        <dbReference type="EMBL" id="WDV07084.1"/>
    </source>
</evidence>
<dbReference type="InterPro" id="IPR036097">
    <property type="entry name" value="HisK_dim/P_sf"/>
</dbReference>
<dbReference type="EMBL" id="CP113527">
    <property type="protein sequence ID" value="WDV07084.1"/>
    <property type="molecule type" value="Genomic_DNA"/>
</dbReference>
<keyword evidence="11" id="KW-0472">Membrane</keyword>
<feature type="transmembrane region" description="Helical" evidence="11">
    <location>
        <begin position="9"/>
        <end position="34"/>
    </location>
</feature>
<dbReference type="InterPro" id="IPR005467">
    <property type="entry name" value="His_kinase_dom"/>
</dbReference>
<dbReference type="SUPFAM" id="SSF55874">
    <property type="entry name" value="ATPase domain of HSP90 chaperone/DNA topoisomerase II/histidine kinase"/>
    <property type="match status" value="1"/>
</dbReference>
<keyword evidence="11" id="KW-1133">Transmembrane helix</keyword>
<keyword evidence="10" id="KW-0175">Coiled coil</keyword>
<dbReference type="SMART" id="SM00388">
    <property type="entry name" value="HisKA"/>
    <property type="match status" value="1"/>
</dbReference>
<keyword evidence="8" id="KW-0067">ATP-binding</keyword>
<dbReference type="Gene3D" id="1.10.287.130">
    <property type="match status" value="1"/>
</dbReference>
<protein>
    <recommendedName>
        <fullName evidence="3">histidine kinase</fullName>
        <ecNumber evidence="3">2.7.13.3</ecNumber>
    </recommendedName>
</protein>
<dbReference type="CDD" id="cd00082">
    <property type="entry name" value="HisKA"/>
    <property type="match status" value="1"/>
</dbReference>
<evidence type="ECO:0000256" key="5">
    <source>
        <dbReference type="ARBA" id="ARBA00022679"/>
    </source>
</evidence>
<dbReference type="PANTHER" id="PTHR45453">
    <property type="entry name" value="PHOSPHATE REGULON SENSOR PROTEIN PHOR"/>
    <property type="match status" value="1"/>
</dbReference>
<feature type="domain" description="Histidine kinase" evidence="12">
    <location>
        <begin position="249"/>
        <end position="460"/>
    </location>
</feature>
<dbReference type="Pfam" id="PF00512">
    <property type="entry name" value="HisKA"/>
    <property type="match status" value="1"/>
</dbReference>
<evidence type="ECO:0000256" key="1">
    <source>
        <dbReference type="ARBA" id="ARBA00000085"/>
    </source>
</evidence>
<comment type="subcellular location">
    <subcellularLocation>
        <location evidence="2">Membrane</location>
    </subcellularLocation>
</comment>
<sequence length="468" mass="53328">MKWKLTARFLLSVLSIVIIVIFVNTAIFVGLLTYRLSNDYDGPSATKEEDFVRDFQQYIEIKNGSATINKEGLEQLHQRNAWIQLLDVNGQVIDAHFTPEKAPSHYAPIDLIQVYKYKEFEADTTVFIGVKDEVSYLIGIRSDVSRLVMHVSGTSFLQFIGKFGLFIVIADLLVATLVGWLFGRTLTKPLYAMIERIRHLKNHEHQTATTPGGVYKPVFENLNEVSRELAAHEQERKRLEIMREEWISNVSHDMKTPLASIRGYAELLNDDQLAYSEQTEYAKIIEKQSLHMQDLLDDLNLTMRLRHQQLPLSLRKVNMVPFIREIVIDTLNTTQFELANIEFNAASENSYHQIDEHFMRRAIMNFLHNALLHNTPDVAVQVLVDGNSITISDNGKGIPAEDLEHIFERYYRGTNTEKTTGTGLGTAIARDIIEAHGGTVTITSEEGKGTSVNIYLQSENRISQNEKF</sequence>
<dbReference type="GO" id="GO:0005886">
    <property type="term" value="C:plasma membrane"/>
    <property type="evidence" value="ECO:0007669"/>
    <property type="project" value="TreeGrafter"/>
</dbReference>
<evidence type="ECO:0000256" key="4">
    <source>
        <dbReference type="ARBA" id="ARBA00022553"/>
    </source>
</evidence>
<dbReference type="InterPro" id="IPR004358">
    <property type="entry name" value="Sig_transdc_His_kin-like_C"/>
</dbReference>
<proteinExistence type="predicted"/>
<evidence type="ECO:0000256" key="2">
    <source>
        <dbReference type="ARBA" id="ARBA00004370"/>
    </source>
</evidence>
<dbReference type="Proteomes" id="UP001219585">
    <property type="component" value="Chromosome"/>
</dbReference>
<evidence type="ECO:0000259" key="12">
    <source>
        <dbReference type="PROSITE" id="PS50109"/>
    </source>
</evidence>
<reference evidence="13" key="1">
    <citation type="submission" date="2022-11" db="EMBL/GenBank/DDBJ databases">
        <title>Lysinibacillus irui.</title>
        <authorList>
            <person name="Akintayo S.O."/>
        </authorList>
    </citation>
    <scope>NUCLEOTIDE SEQUENCE</scope>
    <source>
        <strain evidence="13">IRB4-01</strain>
    </source>
</reference>
<keyword evidence="11" id="KW-0812">Transmembrane</keyword>
<organism evidence="13 14">
    <name type="scientific">Lysinibacillus irui</name>
    <dbReference type="NCBI Taxonomy" id="2998077"/>
    <lineage>
        <taxon>Bacteria</taxon>
        <taxon>Bacillati</taxon>
        <taxon>Bacillota</taxon>
        <taxon>Bacilli</taxon>
        <taxon>Bacillales</taxon>
        <taxon>Bacillaceae</taxon>
        <taxon>Lysinibacillus</taxon>
    </lineage>
</organism>
<dbReference type="GO" id="GO:0000155">
    <property type="term" value="F:phosphorelay sensor kinase activity"/>
    <property type="evidence" value="ECO:0007669"/>
    <property type="project" value="InterPro"/>
</dbReference>
<dbReference type="SMART" id="SM00387">
    <property type="entry name" value="HATPase_c"/>
    <property type="match status" value="1"/>
</dbReference>
<dbReference type="GO" id="GO:0005524">
    <property type="term" value="F:ATP binding"/>
    <property type="evidence" value="ECO:0007669"/>
    <property type="project" value="UniProtKB-KW"/>
</dbReference>
<dbReference type="GO" id="GO:0004721">
    <property type="term" value="F:phosphoprotein phosphatase activity"/>
    <property type="evidence" value="ECO:0007669"/>
    <property type="project" value="TreeGrafter"/>
</dbReference>
<evidence type="ECO:0000256" key="11">
    <source>
        <dbReference type="SAM" id="Phobius"/>
    </source>
</evidence>
<keyword evidence="9" id="KW-0902">Two-component regulatory system</keyword>
<dbReference type="PROSITE" id="PS50109">
    <property type="entry name" value="HIS_KIN"/>
    <property type="match status" value="1"/>
</dbReference>
<dbReference type="CDD" id="cd00075">
    <property type="entry name" value="HATPase"/>
    <property type="match status" value="1"/>
</dbReference>
<dbReference type="PANTHER" id="PTHR45453:SF1">
    <property type="entry name" value="PHOSPHATE REGULON SENSOR PROTEIN PHOR"/>
    <property type="match status" value="1"/>
</dbReference>
<dbReference type="InterPro" id="IPR003594">
    <property type="entry name" value="HATPase_dom"/>
</dbReference>
<evidence type="ECO:0000313" key="14">
    <source>
        <dbReference type="Proteomes" id="UP001219585"/>
    </source>
</evidence>
<evidence type="ECO:0000256" key="9">
    <source>
        <dbReference type="ARBA" id="ARBA00023012"/>
    </source>
</evidence>
<evidence type="ECO:0000256" key="10">
    <source>
        <dbReference type="SAM" id="Coils"/>
    </source>
</evidence>
<dbReference type="InterPro" id="IPR003661">
    <property type="entry name" value="HisK_dim/P_dom"/>
</dbReference>
<dbReference type="KEGG" id="liu:OU989_00910"/>
<dbReference type="Pfam" id="PF02518">
    <property type="entry name" value="HATPase_c"/>
    <property type="match status" value="1"/>
</dbReference>
<dbReference type="GO" id="GO:0016036">
    <property type="term" value="P:cellular response to phosphate starvation"/>
    <property type="evidence" value="ECO:0007669"/>
    <property type="project" value="TreeGrafter"/>
</dbReference>
<dbReference type="RefSeq" id="WP_274795244.1">
    <property type="nucleotide sequence ID" value="NZ_CP113527.1"/>
</dbReference>
<feature type="coiled-coil region" evidence="10">
    <location>
        <begin position="222"/>
        <end position="249"/>
    </location>
</feature>
<feature type="transmembrane region" description="Helical" evidence="11">
    <location>
        <begin position="159"/>
        <end position="183"/>
    </location>
</feature>
<accession>A0AAJ5RU32</accession>
<dbReference type="InterPro" id="IPR050351">
    <property type="entry name" value="BphY/WalK/GraS-like"/>
</dbReference>
<keyword evidence="6" id="KW-0547">Nucleotide-binding</keyword>
<dbReference type="PRINTS" id="PR00344">
    <property type="entry name" value="BCTRLSENSOR"/>
</dbReference>
<evidence type="ECO:0000256" key="3">
    <source>
        <dbReference type="ARBA" id="ARBA00012438"/>
    </source>
</evidence>
<dbReference type="InterPro" id="IPR036890">
    <property type="entry name" value="HATPase_C_sf"/>
</dbReference>
<dbReference type="AlphaFoldDB" id="A0AAJ5RU32"/>
<dbReference type="EC" id="2.7.13.3" evidence="3"/>
<dbReference type="SUPFAM" id="SSF47384">
    <property type="entry name" value="Homodimeric domain of signal transducing histidine kinase"/>
    <property type="match status" value="1"/>
</dbReference>
<comment type="catalytic activity">
    <reaction evidence="1">
        <text>ATP + protein L-histidine = ADP + protein N-phospho-L-histidine.</text>
        <dbReference type="EC" id="2.7.13.3"/>
    </reaction>
</comment>
<keyword evidence="4" id="KW-0597">Phosphoprotein</keyword>
<evidence type="ECO:0000256" key="6">
    <source>
        <dbReference type="ARBA" id="ARBA00022741"/>
    </source>
</evidence>
<evidence type="ECO:0000256" key="7">
    <source>
        <dbReference type="ARBA" id="ARBA00022777"/>
    </source>
</evidence>
<dbReference type="Gene3D" id="3.30.565.10">
    <property type="entry name" value="Histidine kinase-like ATPase, C-terminal domain"/>
    <property type="match status" value="1"/>
</dbReference>
<keyword evidence="7 13" id="KW-0418">Kinase</keyword>
<name>A0AAJ5RU32_9BACI</name>
<evidence type="ECO:0000256" key="8">
    <source>
        <dbReference type="ARBA" id="ARBA00022840"/>
    </source>
</evidence>